<feature type="transmembrane region" description="Helical" evidence="1">
    <location>
        <begin position="16"/>
        <end position="36"/>
    </location>
</feature>
<name>A0A0A7LDL9_9ARCH</name>
<keyword evidence="1" id="KW-1133">Transmembrane helix</keyword>
<evidence type="ECO:0000256" key="1">
    <source>
        <dbReference type="SAM" id="Phobius"/>
    </source>
</evidence>
<dbReference type="AlphaFoldDB" id="A0A0A7LDL9"/>
<feature type="transmembrane region" description="Helical" evidence="1">
    <location>
        <begin position="42"/>
        <end position="67"/>
    </location>
</feature>
<gene>
    <name evidence="2" type="ORF">Mpt1_c12970</name>
</gene>
<proteinExistence type="predicted"/>
<evidence type="ECO:0000313" key="3">
    <source>
        <dbReference type="Proteomes" id="UP000030787"/>
    </source>
</evidence>
<keyword evidence="1" id="KW-0812">Transmembrane</keyword>
<reference evidence="2 3" key="1">
    <citation type="journal article" date="2014" name="Appl. Environ. Microbiol.">
        <title>Comparative Genome Analysis of 'Candidatus Methanoplasma termitum' Indicates a New Mode of Energy Metabolism in the Seventh Order of Methanogens.</title>
        <authorList>
            <person name="Lang K."/>
            <person name="Schuldes J."/>
            <person name="Klingl A."/>
            <person name="Poehlein A."/>
            <person name="Daniel R."/>
            <person name="Brune A."/>
        </authorList>
    </citation>
    <scope>NUCLEOTIDE SEQUENCE [LARGE SCALE GENOMIC DNA]</scope>
    <source>
        <strain evidence="3">Mpt1</strain>
    </source>
</reference>
<feature type="transmembrane region" description="Helical" evidence="1">
    <location>
        <begin position="88"/>
        <end position="109"/>
    </location>
</feature>
<protein>
    <submittedName>
        <fullName evidence="2">Uncharacterized protein</fullName>
    </submittedName>
</protein>
<keyword evidence="3" id="KW-1185">Reference proteome</keyword>
<dbReference type="KEGG" id="mear:Mpt1_c12970"/>
<dbReference type="EMBL" id="CP010070">
    <property type="protein sequence ID" value="AIZ57159.1"/>
    <property type="molecule type" value="Genomic_DNA"/>
</dbReference>
<dbReference type="Proteomes" id="UP000030787">
    <property type="component" value="Chromosome"/>
</dbReference>
<keyword evidence="1" id="KW-0472">Membrane</keyword>
<organism evidence="2 3">
    <name type="scientific">Candidatus Methanoplasma termitum</name>
    <dbReference type="NCBI Taxonomy" id="1577791"/>
    <lineage>
        <taxon>Archaea</taxon>
        <taxon>Methanobacteriati</taxon>
        <taxon>Thermoplasmatota</taxon>
        <taxon>Thermoplasmata</taxon>
        <taxon>Methanomassiliicoccales</taxon>
        <taxon>Methanomassiliicoccaceae</taxon>
        <taxon>Candidatus Methanoplasma</taxon>
    </lineage>
</organism>
<sequence length="146" mass="16741">MRKINSVFMQLKDRKTGAIIIGIIWAAAAAISFYIIQPSVLLRLVIVFFPLLFLYYGLAFYSGLTSYAERQFEYLSHHGKPGLNIESFMMKTGLLFVTASFLTFLWVLIFDNIRLVPFVAALAILVSISIWTHRVTVHKKKNRTHL</sequence>
<accession>A0A0A7LDL9</accession>
<dbReference type="STRING" id="1577791.Mpt1_c12970"/>
<evidence type="ECO:0000313" key="2">
    <source>
        <dbReference type="EMBL" id="AIZ57159.1"/>
    </source>
</evidence>
<dbReference type="HOGENOM" id="CLU_1773065_0_0_2"/>
<feature type="transmembrane region" description="Helical" evidence="1">
    <location>
        <begin position="115"/>
        <end position="133"/>
    </location>
</feature>